<dbReference type="Proteomes" id="UP000018542">
    <property type="component" value="Chromosome"/>
</dbReference>
<keyword evidence="2" id="KW-0472">Membrane</keyword>
<accession>V5SGA2</accession>
<keyword evidence="6" id="KW-1185">Reference proteome</keyword>
<keyword evidence="2" id="KW-1133">Transmembrane helix</keyword>
<dbReference type="STRING" id="1029756.W911_12150"/>
<dbReference type="PANTHER" id="PTHR36698:SF2">
    <property type="entry name" value="MCE_MLAD DOMAIN-CONTAINING PROTEIN"/>
    <property type="match status" value="1"/>
</dbReference>
<keyword evidence="2" id="KW-0812">Transmembrane</keyword>
<name>V5SGA2_9HYPH</name>
<proteinExistence type="predicted"/>
<dbReference type="InterPro" id="IPR005586">
    <property type="entry name" value="ABC_trans_aux"/>
</dbReference>
<organism evidence="5 6">
    <name type="scientific">Hyphomicrobium nitrativorans NL23</name>
    <dbReference type="NCBI Taxonomy" id="1029756"/>
    <lineage>
        <taxon>Bacteria</taxon>
        <taxon>Pseudomonadati</taxon>
        <taxon>Pseudomonadota</taxon>
        <taxon>Alphaproteobacteria</taxon>
        <taxon>Hyphomicrobiales</taxon>
        <taxon>Hyphomicrobiaceae</taxon>
        <taxon>Hyphomicrobium</taxon>
    </lineage>
</organism>
<dbReference type="PANTHER" id="PTHR36698">
    <property type="entry name" value="BLL5892 PROTEIN"/>
    <property type="match status" value="1"/>
</dbReference>
<feature type="domain" description="Mce/MlaD" evidence="3">
    <location>
        <begin position="40"/>
        <end position="116"/>
    </location>
</feature>
<feature type="domain" description="ABC-type transport auxiliary lipoprotein component" evidence="4">
    <location>
        <begin position="207"/>
        <end position="361"/>
    </location>
</feature>
<sequence length="404" mass="42016">METKARYLLVGSFVLAATLAIFAFIYWLHNTGGLGERERYRIRFEAPVSGLLKGSSVLFNGIRVGEVTEISLSPDAPKDVNVTIAVDPATPIRYDTVVSVDFQGLTGAPVIGLTGGEADAAMIGGAEGDIPQLTASPDASLSLTQSARGTLQRLDKIMDENSTALKEAISGFSAFASVLSRNSERIDGILAGLERFAGGGAAKPGIYTLTAFDKALCDAPTQPQLAIPEPTAPMAFNSDRVVVMGDPPADAPFAQAQFTDNAPAVIQGKLIESLERTKCFSAVGRPAFDSPDASAQLQAEVRQFAVTMTPSPTAAVELALKIASPGGKITEQRVFKASAPLPEANSQSAVNALDAAFGKILAAAVPWLSTLAIEAAPAKADDGDFPDFPEPPPAEPAAPEPPAP</sequence>
<evidence type="ECO:0008006" key="7">
    <source>
        <dbReference type="Google" id="ProtNLM"/>
    </source>
</evidence>
<evidence type="ECO:0000259" key="4">
    <source>
        <dbReference type="Pfam" id="PF03886"/>
    </source>
</evidence>
<dbReference type="RefSeq" id="WP_023787770.1">
    <property type="nucleotide sequence ID" value="NC_022997.1"/>
</dbReference>
<dbReference type="Pfam" id="PF03886">
    <property type="entry name" value="ABC_trans_aux"/>
    <property type="match status" value="1"/>
</dbReference>
<dbReference type="Pfam" id="PF02470">
    <property type="entry name" value="MlaD"/>
    <property type="match status" value="1"/>
</dbReference>
<feature type="compositionally biased region" description="Pro residues" evidence="1">
    <location>
        <begin position="388"/>
        <end position="404"/>
    </location>
</feature>
<dbReference type="EMBL" id="CP006912">
    <property type="protein sequence ID" value="AHB48984.1"/>
    <property type="molecule type" value="Genomic_DNA"/>
</dbReference>
<reference evidence="5 6" key="1">
    <citation type="journal article" date="2014" name="Genome Announc.">
        <title>Complete Genome Sequence of Hyphomicrobium nitrativorans Strain NL23, a Denitrifying Bacterium Isolated from Biofilm of a Methanol-Fed Denitrification System Treating Seawater at the Montreal Biodome.</title>
        <authorList>
            <person name="Martineau C."/>
            <person name="Villeneuve C."/>
            <person name="Mauffrey F."/>
            <person name="Villemur R."/>
        </authorList>
    </citation>
    <scope>NUCLEOTIDE SEQUENCE [LARGE SCALE GENOMIC DNA]</scope>
    <source>
        <strain evidence="5">NL23</strain>
    </source>
</reference>
<dbReference type="AlphaFoldDB" id="V5SGA2"/>
<evidence type="ECO:0000313" key="5">
    <source>
        <dbReference type="EMBL" id="AHB48984.1"/>
    </source>
</evidence>
<dbReference type="PATRIC" id="fig|1029756.8.peg.2523"/>
<feature type="transmembrane region" description="Helical" evidence="2">
    <location>
        <begin position="7"/>
        <end position="28"/>
    </location>
</feature>
<dbReference type="KEGG" id="hni:W911_12150"/>
<evidence type="ECO:0000256" key="1">
    <source>
        <dbReference type="SAM" id="MobiDB-lite"/>
    </source>
</evidence>
<evidence type="ECO:0000256" key="2">
    <source>
        <dbReference type="SAM" id="Phobius"/>
    </source>
</evidence>
<dbReference type="InterPro" id="IPR003399">
    <property type="entry name" value="Mce/MlaD"/>
</dbReference>
<evidence type="ECO:0000313" key="6">
    <source>
        <dbReference type="Proteomes" id="UP000018542"/>
    </source>
</evidence>
<dbReference type="OrthoDB" id="9808689at2"/>
<protein>
    <recommendedName>
        <fullName evidence="7">Mammalian cell entry protein</fullName>
    </recommendedName>
</protein>
<dbReference type="SUPFAM" id="SSF159594">
    <property type="entry name" value="XCC0632-like"/>
    <property type="match status" value="1"/>
</dbReference>
<dbReference type="HOGENOM" id="CLU_754154_0_0_5"/>
<evidence type="ECO:0000259" key="3">
    <source>
        <dbReference type="Pfam" id="PF02470"/>
    </source>
</evidence>
<feature type="region of interest" description="Disordered" evidence="1">
    <location>
        <begin position="379"/>
        <end position="404"/>
    </location>
</feature>
<gene>
    <name evidence="5" type="ORF">W911_12150</name>
</gene>
<dbReference type="Gene3D" id="3.40.50.10610">
    <property type="entry name" value="ABC-type transport auxiliary lipoprotein component"/>
    <property type="match status" value="1"/>
</dbReference>